<comment type="caution">
    <text evidence="2">The sequence shown here is derived from an EMBL/GenBank/DDBJ whole genome shotgun (WGS) entry which is preliminary data.</text>
</comment>
<proteinExistence type="predicted"/>
<gene>
    <name evidence="2" type="ORF">CVM39_11580</name>
</gene>
<protein>
    <submittedName>
        <fullName evidence="2">Uncharacterized protein</fullName>
    </submittedName>
</protein>
<feature type="region of interest" description="Disordered" evidence="1">
    <location>
        <begin position="26"/>
        <end position="59"/>
    </location>
</feature>
<evidence type="ECO:0000313" key="3">
    <source>
        <dbReference type="Proteomes" id="UP000231702"/>
    </source>
</evidence>
<sequence>MSAQLLISCDAFAALMIAPHRAATPARITAPTDEERACDRQPAHTSRAKGWPAKREDAA</sequence>
<reference evidence="2 3" key="1">
    <citation type="journal article" date="2018" name="Int. J. Syst. Evol. Microbiol.">
        <title>Pseudooceanicola lipolyticus sp. nov., a marine alphaproteobacterium, reclassification of Oceanicola flagellatus as Pseudooceanicola flagellatus comb. nov. and emended description of the genus Pseudooceanicola.</title>
        <authorList>
            <person name="Huang M.-M."/>
            <person name="Guo L.-L."/>
            <person name="Wu Y.-H."/>
            <person name="Lai Q.-L."/>
            <person name="Shao Z.-Z."/>
            <person name="Wang C.-S."/>
            <person name="Wu M."/>
            <person name="Xu X.-W."/>
        </authorList>
    </citation>
    <scope>NUCLEOTIDE SEQUENCE [LARGE SCALE GENOMIC DNA]</scope>
    <source>
        <strain evidence="2 3">Ar-45</strain>
    </source>
</reference>
<evidence type="ECO:0000313" key="2">
    <source>
        <dbReference type="EMBL" id="PJE29074.1"/>
    </source>
</evidence>
<feature type="compositionally biased region" description="Basic and acidic residues" evidence="1">
    <location>
        <begin position="33"/>
        <end position="42"/>
    </location>
</feature>
<accession>A0ABX4MPL0</accession>
<name>A0ABX4MPL0_9RHOB</name>
<dbReference type="EMBL" id="PGTD01000016">
    <property type="protein sequence ID" value="PJE29074.1"/>
    <property type="molecule type" value="Genomic_DNA"/>
</dbReference>
<keyword evidence="3" id="KW-1185">Reference proteome</keyword>
<dbReference type="Proteomes" id="UP000231702">
    <property type="component" value="Unassembled WGS sequence"/>
</dbReference>
<organism evidence="2 3">
    <name type="scientific">Pseudooceanicola antarcticus</name>
    <dbReference type="NCBI Taxonomy" id="1247613"/>
    <lineage>
        <taxon>Bacteria</taxon>
        <taxon>Pseudomonadati</taxon>
        <taxon>Pseudomonadota</taxon>
        <taxon>Alphaproteobacteria</taxon>
        <taxon>Rhodobacterales</taxon>
        <taxon>Paracoccaceae</taxon>
        <taxon>Pseudooceanicola</taxon>
    </lineage>
</organism>
<evidence type="ECO:0000256" key="1">
    <source>
        <dbReference type="SAM" id="MobiDB-lite"/>
    </source>
</evidence>